<dbReference type="Gene3D" id="3.55.50.30">
    <property type="match status" value="1"/>
</dbReference>
<comment type="caution">
    <text evidence="16">The sequence shown here is derived from an EMBL/GenBank/DDBJ whole genome shotgun (WGS) entry which is preliminary data.</text>
</comment>
<proteinExistence type="inferred from homology"/>
<dbReference type="Gene3D" id="2.170.130.10">
    <property type="entry name" value="TonB-dependent receptor, plug domain"/>
    <property type="match status" value="1"/>
</dbReference>
<dbReference type="PANTHER" id="PTHR32552:SF74">
    <property type="entry name" value="HYDROXAMATE SIDEROPHORE RECEPTOR FHUE"/>
    <property type="match status" value="1"/>
</dbReference>
<dbReference type="CDD" id="cd01347">
    <property type="entry name" value="ligand_gated_channel"/>
    <property type="match status" value="1"/>
</dbReference>
<evidence type="ECO:0000256" key="3">
    <source>
        <dbReference type="ARBA" id="ARBA00022448"/>
    </source>
</evidence>
<evidence type="ECO:0000256" key="12">
    <source>
        <dbReference type="PROSITE-ProRule" id="PRU01360"/>
    </source>
</evidence>
<dbReference type="InterPro" id="IPR000531">
    <property type="entry name" value="Beta-barrel_TonB"/>
</dbReference>
<comment type="subcellular location">
    <subcellularLocation>
        <location evidence="1 12">Cell outer membrane</location>
        <topology evidence="1 12">Multi-pass membrane protein</topology>
    </subcellularLocation>
</comment>
<evidence type="ECO:0000256" key="4">
    <source>
        <dbReference type="ARBA" id="ARBA00022452"/>
    </source>
</evidence>
<evidence type="ECO:0000256" key="6">
    <source>
        <dbReference type="ARBA" id="ARBA00022692"/>
    </source>
</evidence>
<keyword evidence="11 12" id="KW-0998">Cell outer membrane</keyword>
<keyword evidence="6 12" id="KW-0812">Transmembrane</keyword>
<evidence type="ECO:0000256" key="8">
    <source>
        <dbReference type="ARBA" id="ARBA00023077"/>
    </source>
</evidence>
<dbReference type="InterPro" id="IPR010105">
    <property type="entry name" value="TonB_sidphr_rcpt"/>
</dbReference>
<accession>A0ABS1I3R3</accession>
<organism evidence="16 17">
    <name type="scientific">Azospirillum aestuarii</name>
    <dbReference type="NCBI Taxonomy" id="2802052"/>
    <lineage>
        <taxon>Bacteria</taxon>
        <taxon>Pseudomonadati</taxon>
        <taxon>Pseudomonadota</taxon>
        <taxon>Alphaproteobacteria</taxon>
        <taxon>Rhodospirillales</taxon>
        <taxon>Azospirillaceae</taxon>
        <taxon>Azospirillum</taxon>
    </lineage>
</organism>
<dbReference type="Pfam" id="PF00593">
    <property type="entry name" value="TonB_dep_Rec_b-barrel"/>
    <property type="match status" value="1"/>
</dbReference>
<feature type="compositionally biased region" description="Low complexity" evidence="14">
    <location>
        <begin position="165"/>
        <end position="178"/>
    </location>
</feature>
<evidence type="ECO:0000256" key="2">
    <source>
        <dbReference type="ARBA" id="ARBA00009810"/>
    </source>
</evidence>
<gene>
    <name evidence="16" type="ORF">JJL56_22110</name>
</gene>
<dbReference type="Pfam" id="PF07715">
    <property type="entry name" value="Plug"/>
    <property type="match status" value="1"/>
</dbReference>
<evidence type="ECO:0000256" key="5">
    <source>
        <dbReference type="ARBA" id="ARBA00022496"/>
    </source>
</evidence>
<dbReference type="RefSeq" id="WP_200486298.1">
    <property type="nucleotide sequence ID" value="NZ_JAEPIV010000015.1"/>
</dbReference>
<keyword evidence="4 12" id="KW-1134">Transmembrane beta strand</keyword>
<dbReference type="PANTHER" id="PTHR32552">
    <property type="entry name" value="FERRICHROME IRON RECEPTOR-RELATED"/>
    <property type="match status" value="1"/>
</dbReference>
<keyword evidence="5" id="KW-0406">Ion transport</keyword>
<evidence type="ECO:0000256" key="14">
    <source>
        <dbReference type="SAM" id="MobiDB-lite"/>
    </source>
</evidence>
<dbReference type="Proteomes" id="UP000654452">
    <property type="component" value="Unassembled WGS sequence"/>
</dbReference>
<dbReference type="Pfam" id="PF07660">
    <property type="entry name" value="STN"/>
    <property type="match status" value="1"/>
</dbReference>
<dbReference type="SUPFAM" id="SSF56935">
    <property type="entry name" value="Porins"/>
    <property type="match status" value="1"/>
</dbReference>
<reference evidence="16 17" key="1">
    <citation type="submission" date="2021-01" db="EMBL/GenBank/DDBJ databases">
        <title>Azospirillum sp. YIM DDC1 draft genome.</title>
        <authorList>
            <person name="Wang Y.-X."/>
        </authorList>
    </citation>
    <scope>NUCLEOTIDE SEQUENCE [LARGE SCALE GENOMIC DNA]</scope>
    <source>
        <strain evidence="16 17">YIM DDC1</strain>
    </source>
</reference>
<keyword evidence="10 16" id="KW-0675">Receptor</keyword>
<evidence type="ECO:0000259" key="15">
    <source>
        <dbReference type="SMART" id="SM00965"/>
    </source>
</evidence>
<name>A0ABS1I3R3_9PROT</name>
<dbReference type="Gene3D" id="2.40.170.20">
    <property type="entry name" value="TonB-dependent receptor, beta-barrel domain"/>
    <property type="match status" value="1"/>
</dbReference>
<keyword evidence="9 12" id="KW-0472">Membrane</keyword>
<evidence type="ECO:0000256" key="7">
    <source>
        <dbReference type="ARBA" id="ARBA00023004"/>
    </source>
</evidence>
<evidence type="ECO:0000313" key="16">
    <source>
        <dbReference type="EMBL" id="MBK4721556.1"/>
    </source>
</evidence>
<protein>
    <submittedName>
        <fullName evidence="16">TonB-dependent siderophore receptor</fullName>
    </submittedName>
</protein>
<dbReference type="EMBL" id="JAEPIV010000015">
    <property type="protein sequence ID" value="MBK4721556.1"/>
    <property type="molecule type" value="Genomic_DNA"/>
</dbReference>
<evidence type="ECO:0000256" key="13">
    <source>
        <dbReference type="RuleBase" id="RU003357"/>
    </source>
</evidence>
<keyword evidence="5" id="KW-0410">Iron transport</keyword>
<feature type="compositionally biased region" description="Polar residues" evidence="14">
    <location>
        <begin position="179"/>
        <end position="191"/>
    </location>
</feature>
<dbReference type="SMART" id="SM00965">
    <property type="entry name" value="STN"/>
    <property type="match status" value="1"/>
</dbReference>
<dbReference type="InterPro" id="IPR039426">
    <property type="entry name" value="TonB-dep_rcpt-like"/>
</dbReference>
<dbReference type="InterPro" id="IPR011662">
    <property type="entry name" value="Secretin/TonB_short_N"/>
</dbReference>
<evidence type="ECO:0000256" key="1">
    <source>
        <dbReference type="ARBA" id="ARBA00004571"/>
    </source>
</evidence>
<evidence type="ECO:0000313" key="17">
    <source>
        <dbReference type="Proteomes" id="UP000654452"/>
    </source>
</evidence>
<keyword evidence="8 13" id="KW-0798">TonB box</keyword>
<evidence type="ECO:0000256" key="10">
    <source>
        <dbReference type="ARBA" id="ARBA00023170"/>
    </source>
</evidence>
<dbReference type="InterPro" id="IPR037066">
    <property type="entry name" value="Plug_dom_sf"/>
</dbReference>
<keyword evidence="7" id="KW-0408">Iron</keyword>
<dbReference type="InterPro" id="IPR036942">
    <property type="entry name" value="Beta-barrel_TonB_sf"/>
</dbReference>
<dbReference type="PROSITE" id="PS52016">
    <property type="entry name" value="TONB_DEPENDENT_REC_3"/>
    <property type="match status" value="1"/>
</dbReference>
<evidence type="ECO:0000256" key="11">
    <source>
        <dbReference type="ARBA" id="ARBA00023237"/>
    </source>
</evidence>
<sequence>MIDGGGRLLRGQTAQGNKVWGNKVRSGWAPALLGMLLASTALHGALAATVTTGETPAQVAQQGRTTTFAIAAGPLPGVLAAFGQATGFQVLYPSDIAQGVSSPGVTGTLAPQDALIRLLAGTGLIARFVDPDTVTLEKLPAQAGSAAVLDPVTVQGGLSRDPGRSEGTGSYTTGSTNSATKLNLTPRETPQSVSVMTRQRMDDQGLNEIRDVLNQTVGVSRLQAGALGSDGSEIFSRGFAVKNFQVDGIPRSTVYGFDDSISDMAVFDRVEVVRGATGLLNGVGDPSAAVNMVRKRPTPVLQGYAEGQIGSWSRYRGEADLSGPLAENGRLRGRVVGAYQDNDSFIDRLHERKKVLYGVLEADVTEDTTWSVGVEYQKHRSDDASRAGFPLFYADGTKTNFPRSYNSGANWAYFMHDNLTVFSDLKHRFGNGWTATLNVERNNREYDGLLGYAVRGNLNRDGSGMGIWPGRWNSDLEQTSINADVNGPFELFGRQHELMAGVGGYYAKRKGLDYPLWYITGYDTSIPNYFTWNGNIAQPTLNPTGWSQTDERQMAAYAATRLRPTDALSFILGGRISRWSQEEKSHPNTGVATFKKRSENGVFTPYAGIVYDVTDIWSVYASYTSIFKPQDYKDVSGQTLDPLDGDAYEAGVKAEFFGGALNASAAVFLIKQNNLGEVDPGRFTPDGGQAYRAVKGAESKGFELEVAGEVMAGWQVGGGYSHTTVKNANGQRMMTYVPQDTFKLFTTYRLPGALDRVTVGGNIKWEGDIHNGTGARRYDRDGYAVVDLMTRYQITEKVAATLNLNNLFDEKYLTSIQTNGYYGEPRNVLLSLRATW</sequence>
<comment type="similarity">
    <text evidence="2 12 13">Belongs to the TonB-dependent receptor family.</text>
</comment>
<feature type="region of interest" description="Disordered" evidence="14">
    <location>
        <begin position="154"/>
        <end position="191"/>
    </location>
</feature>
<dbReference type="InterPro" id="IPR012910">
    <property type="entry name" value="Plug_dom"/>
</dbReference>
<feature type="domain" description="Secretin/TonB short N-terminal" evidence="15">
    <location>
        <begin position="88"/>
        <end position="139"/>
    </location>
</feature>
<keyword evidence="17" id="KW-1185">Reference proteome</keyword>
<keyword evidence="3 12" id="KW-0813">Transport</keyword>
<evidence type="ECO:0000256" key="9">
    <source>
        <dbReference type="ARBA" id="ARBA00023136"/>
    </source>
</evidence>
<dbReference type="NCBIfam" id="TIGR01783">
    <property type="entry name" value="TonB-siderophor"/>
    <property type="match status" value="1"/>
</dbReference>